<keyword evidence="1" id="KW-0808">Transferase</keyword>
<evidence type="ECO:0000256" key="1">
    <source>
        <dbReference type="ARBA" id="ARBA00022679"/>
    </source>
</evidence>
<dbReference type="PROSITE" id="PS51186">
    <property type="entry name" value="GNAT"/>
    <property type="match status" value="1"/>
</dbReference>
<dbReference type="SUPFAM" id="SSF55729">
    <property type="entry name" value="Acyl-CoA N-acyltransferases (Nat)"/>
    <property type="match status" value="1"/>
</dbReference>
<protein>
    <submittedName>
        <fullName evidence="4">GNAT family N-acetyltransferase</fullName>
    </submittedName>
</protein>
<dbReference type="InterPro" id="IPR050832">
    <property type="entry name" value="Bact_Acetyltransf"/>
</dbReference>
<dbReference type="PANTHER" id="PTHR43877">
    <property type="entry name" value="AMINOALKYLPHOSPHONATE N-ACETYLTRANSFERASE-RELATED-RELATED"/>
    <property type="match status" value="1"/>
</dbReference>
<reference evidence="4 5" key="1">
    <citation type="submission" date="2021-04" db="EMBL/GenBank/DDBJ databases">
        <title>Chitinophaga sp. nov., isolated from the rhizosphere soil.</title>
        <authorList>
            <person name="He S."/>
        </authorList>
    </citation>
    <scope>NUCLEOTIDE SEQUENCE [LARGE SCALE GENOMIC DNA]</scope>
    <source>
        <strain evidence="4 5">2R12</strain>
    </source>
</reference>
<name>A0ABS5IRW6_9BACT</name>
<sequence>MDTLNYRSAVAADAAAIRATSLQSYRQFEKVLSREYWEQMHHGMTDPGVLDELMSIAATFVCDTGSGLAGVVFLVPSGHPTPIYPANWAYIRRLGVDPAFRSMGVGRRLIELCIEQARINGEKILGLHTGTMMPEARRLYDRLGFSLIKELEPLLGQQYWLYSMDLSQ</sequence>
<comment type="caution">
    <text evidence="4">The sequence shown here is derived from an EMBL/GenBank/DDBJ whole genome shotgun (WGS) entry which is preliminary data.</text>
</comment>
<proteinExistence type="predicted"/>
<evidence type="ECO:0000313" key="4">
    <source>
        <dbReference type="EMBL" id="MBS0025694.1"/>
    </source>
</evidence>
<organism evidence="4 5">
    <name type="scientific">Chitinophaga hostae</name>
    <dbReference type="NCBI Taxonomy" id="2831022"/>
    <lineage>
        <taxon>Bacteria</taxon>
        <taxon>Pseudomonadati</taxon>
        <taxon>Bacteroidota</taxon>
        <taxon>Chitinophagia</taxon>
        <taxon>Chitinophagales</taxon>
        <taxon>Chitinophagaceae</taxon>
        <taxon>Chitinophaga</taxon>
    </lineage>
</organism>
<dbReference type="InterPro" id="IPR000182">
    <property type="entry name" value="GNAT_dom"/>
</dbReference>
<dbReference type="PANTHER" id="PTHR43877:SF5">
    <property type="entry name" value="BLL8307 PROTEIN"/>
    <property type="match status" value="1"/>
</dbReference>
<dbReference type="Gene3D" id="3.40.630.30">
    <property type="match status" value="1"/>
</dbReference>
<evidence type="ECO:0000256" key="2">
    <source>
        <dbReference type="ARBA" id="ARBA00023315"/>
    </source>
</evidence>
<dbReference type="CDD" id="cd04301">
    <property type="entry name" value="NAT_SF"/>
    <property type="match status" value="1"/>
</dbReference>
<gene>
    <name evidence="4" type="ORF">KE626_00085</name>
</gene>
<dbReference type="Pfam" id="PF00583">
    <property type="entry name" value="Acetyltransf_1"/>
    <property type="match status" value="1"/>
</dbReference>
<keyword evidence="5" id="KW-1185">Reference proteome</keyword>
<dbReference type="Proteomes" id="UP000676386">
    <property type="component" value="Unassembled WGS sequence"/>
</dbReference>
<feature type="domain" description="N-acetyltransferase" evidence="3">
    <location>
        <begin position="4"/>
        <end position="165"/>
    </location>
</feature>
<keyword evidence="2" id="KW-0012">Acyltransferase</keyword>
<evidence type="ECO:0000259" key="3">
    <source>
        <dbReference type="PROSITE" id="PS51186"/>
    </source>
</evidence>
<accession>A0ABS5IRW6</accession>
<evidence type="ECO:0000313" key="5">
    <source>
        <dbReference type="Proteomes" id="UP000676386"/>
    </source>
</evidence>
<dbReference type="EMBL" id="JAGTXB010000001">
    <property type="protein sequence ID" value="MBS0025694.1"/>
    <property type="molecule type" value="Genomic_DNA"/>
</dbReference>
<dbReference type="RefSeq" id="WP_211970703.1">
    <property type="nucleotide sequence ID" value="NZ_CBFHAM010000092.1"/>
</dbReference>
<dbReference type="InterPro" id="IPR016181">
    <property type="entry name" value="Acyl_CoA_acyltransferase"/>
</dbReference>